<dbReference type="InterPro" id="IPR001623">
    <property type="entry name" value="DnaJ_domain"/>
</dbReference>
<dbReference type="CDD" id="cd06257">
    <property type="entry name" value="DnaJ"/>
    <property type="match status" value="1"/>
</dbReference>
<dbReference type="PANTHER" id="PTHR43096:SF48">
    <property type="entry name" value="CHAPERONE PROTEIN DNAJ"/>
    <property type="match status" value="1"/>
</dbReference>
<sequence length="318" mass="34116">MAKDPYTVLGVHKSADQDTIRKAYRALAKQYHPDRNPGDKSAEDKFKAASAAFEIVGDKDKRAKYDRGEIDADGNERAFAGRGYGGGAGGPGGFRAGAYGHPGGGQSRTYRSTGGAGFEDISDIFSEMFGGGGARASAPQQGRDVRYRMEVDFLEAARGNRKRVTMPDGRTLDINIPEGLRDGQSLRLRGQGEPGMNGGEPGDVYVDVTVKPHRFFKLEGDTVTLDVPVTLSEAVLGGKITIPTVHGEVSIAVPKSASSGTALRLRGKGLKNSKTGTHGDQIARLRIVLPDKPDEALEEFAKNWDGDREDDPRSKLKL</sequence>
<dbReference type="PRINTS" id="PR00625">
    <property type="entry name" value="JDOMAIN"/>
</dbReference>
<reference evidence="4 6" key="2">
    <citation type="submission" date="2020-02" db="EMBL/GenBank/DDBJ databases">
        <title>Genome sequence of Parvularcula flava strain NH6-79.</title>
        <authorList>
            <person name="Abdul Karim M.H."/>
            <person name="Lam M.Q."/>
            <person name="Chen S.J."/>
            <person name="Yahya A."/>
            <person name="Shahir S."/>
            <person name="Shamsir M.S."/>
            <person name="Chong C.S."/>
        </authorList>
    </citation>
    <scope>NUCLEOTIDE SEQUENCE [LARGE SCALE GENOMIC DNA]</scope>
    <source>
        <strain evidence="4 6">NH6-79</strain>
    </source>
</reference>
<evidence type="ECO:0000313" key="6">
    <source>
        <dbReference type="Proteomes" id="UP000818603"/>
    </source>
</evidence>
<evidence type="ECO:0000313" key="5">
    <source>
        <dbReference type="Proteomes" id="UP000621856"/>
    </source>
</evidence>
<proteinExistence type="predicted"/>
<reference evidence="3" key="1">
    <citation type="journal article" date="2014" name="Int. J. Syst. Evol. Microbiol.">
        <title>Complete genome sequence of Corynebacterium casei LMG S-19264T (=DSM 44701T), isolated from a smear-ripened cheese.</title>
        <authorList>
            <consortium name="US DOE Joint Genome Institute (JGI-PGF)"/>
            <person name="Walter F."/>
            <person name="Albersmeier A."/>
            <person name="Kalinowski J."/>
            <person name="Ruckert C."/>
        </authorList>
    </citation>
    <scope>NUCLEOTIDE SEQUENCE</scope>
    <source>
        <strain evidence="3">CGMCC 1.14984</strain>
    </source>
</reference>
<dbReference type="GO" id="GO:0042026">
    <property type="term" value="P:protein refolding"/>
    <property type="evidence" value="ECO:0007669"/>
    <property type="project" value="TreeGrafter"/>
</dbReference>
<dbReference type="EMBL" id="BMGZ01000004">
    <property type="protein sequence ID" value="GGI01474.1"/>
    <property type="molecule type" value="Genomic_DNA"/>
</dbReference>
<dbReference type="SUPFAM" id="SSF49493">
    <property type="entry name" value="HSP40/DnaJ peptide-binding domain"/>
    <property type="match status" value="2"/>
</dbReference>
<dbReference type="CDD" id="cd10747">
    <property type="entry name" value="DnaJ_C"/>
    <property type="match status" value="1"/>
</dbReference>
<dbReference type="Pfam" id="PF01556">
    <property type="entry name" value="DnaJ_C"/>
    <property type="match status" value="1"/>
</dbReference>
<dbReference type="EMBL" id="VCJR02000006">
    <property type="protein sequence ID" value="NHK29592.1"/>
    <property type="molecule type" value="Genomic_DNA"/>
</dbReference>
<dbReference type="SUPFAM" id="SSF46565">
    <property type="entry name" value="Chaperone J-domain"/>
    <property type="match status" value="1"/>
</dbReference>
<organism evidence="3 5">
    <name type="scientific">Aquisalinus luteolus</name>
    <dbReference type="NCBI Taxonomy" id="1566827"/>
    <lineage>
        <taxon>Bacteria</taxon>
        <taxon>Pseudomonadati</taxon>
        <taxon>Pseudomonadota</taxon>
        <taxon>Alphaproteobacteria</taxon>
        <taxon>Parvularculales</taxon>
        <taxon>Parvularculaceae</taxon>
        <taxon>Aquisalinus</taxon>
    </lineage>
</organism>
<dbReference type="AlphaFoldDB" id="A0A8J3ES03"/>
<evidence type="ECO:0000313" key="4">
    <source>
        <dbReference type="EMBL" id="NHK29592.1"/>
    </source>
</evidence>
<dbReference type="Gene3D" id="2.60.260.20">
    <property type="entry name" value="Urease metallochaperone UreE, N-terminal domain"/>
    <property type="match status" value="2"/>
</dbReference>
<evidence type="ECO:0000259" key="2">
    <source>
        <dbReference type="PROSITE" id="PS50076"/>
    </source>
</evidence>
<dbReference type="InterPro" id="IPR002939">
    <property type="entry name" value="DnaJ_C"/>
</dbReference>
<dbReference type="SMART" id="SM00271">
    <property type="entry name" value="DnaJ"/>
    <property type="match status" value="1"/>
</dbReference>
<feature type="domain" description="J" evidence="2">
    <location>
        <begin position="4"/>
        <end position="69"/>
    </location>
</feature>
<dbReference type="FunFam" id="2.60.260.20:FF:000013">
    <property type="entry name" value="DnaJ subfamily B member 11"/>
    <property type="match status" value="1"/>
</dbReference>
<accession>A0A8J3ES03</accession>
<evidence type="ECO:0000256" key="1">
    <source>
        <dbReference type="ARBA" id="ARBA00023186"/>
    </source>
</evidence>
<dbReference type="PANTHER" id="PTHR43096">
    <property type="entry name" value="DNAJ HOMOLOG 1, MITOCHONDRIAL-RELATED"/>
    <property type="match status" value="1"/>
</dbReference>
<evidence type="ECO:0000313" key="3">
    <source>
        <dbReference type="EMBL" id="GGI01474.1"/>
    </source>
</evidence>
<dbReference type="Gene3D" id="1.10.287.110">
    <property type="entry name" value="DnaJ domain"/>
    <property type="match status" value="1"/>
</dbReference>
<dbReference type="PROSITE" id="PS50076">
    <property type="entry name" value="DNAJ_2"/>
    <property type="match status" value="1"/>
</dbReference>
<dbReference type="Proteomes" id="UP000818603">
    <property type="component" value="Unassembled WGS sequence"/>
</dbReference>
<dbReference type="RefSeq" id="WP_155142800.1">
    <property type="nucleotide sequence ID" value="NZ_BMGZ01000004.1"/>
</dbReference>
<dbReference type="InterPro" id="IPR008971">
    <property type="entry name" value="HSP40/DnaJ_pept-bd"/>
</dbReference>
<comment type="caution">
    <text evidence="3">The sequence shown here is derived from an EMBL/GenBank/DDBJ whole genome shotgun (WGS) entry which is preliminary data.</text>
</comment>
<dbReference type="GO" id="GO:0051082">
    <property type="term" value="F:unfolded protein binding"/>
    <property type="evidence" value="ECO:0007669"/>
    <property type="project" value="InterPro"/>
</dbReference>
<keyword evidence="6" id="KW-1185">Reference proteome</keyword>
<reference evidence="3" key="3">
    <citation type="submission" date="2020-09" db="EMBL/GenBank/DDBJ databases">
        <authorList>
            <person name="Sun Q."/>
            <person name="Zhou Y."/>
        </authorList>
    </citation>
    <scope>NUCLEOTIDE SEQUENCE</scope>
    <source>
        <strain evidence="3">CGMCC 1.14984</strain>
    </source>
</reference>
<name>A0A8J3ES03_9PROT</name>
<dbReference type="Pfam" id="PF00226">
    <property type="entry name" value="DnaJ"/>
    <property type="match status" value="1"/>
</dbReference>
<gene>
    <name evidence="4" type="ORF">FF098_016920</name>
    <name evidence="3" type="ORF">GCM10011355_32200</name>
</gene>
<protein>
    <submittedName>
        <fullName evidence="4">J domain-containing protein</fullName>
    </submittedName>
    <submittedName>
        <fullName evidence="3">Molecular chaperone DnaJ</fullName>
    </submittedName>
</protein>
<dbReference type="GO" id="GO:0005737">
    <property type="term" value="C:cytoplasm"/>
    <property type="evidence" value="ECO:0007669"/>
    <property type="project" value="TreeGrafter"/>
</dbReference>
<dbReference type="Proteomes" id="UP000621856">
    <property type="component" value="Unassembled WGS sequence"/>
</dbReference>
<keyword evidence="1" id="KW-0143">Chaperone</keyword>
<dbReference type="InterPro" id="IPR036869">
    <property type="entry name" value="J_dom_sf"/>
</dbReference>